<organism evidence="3 4">
    <name type="scientific">Candidatus Accumulibacter phosphatis</name>
    <dbReference type="NCBI Taxonomy" id="327160"/>
    <lineage>
        <taxon>Bacteria</taxon>
        <taxon>Pseudomonadati</taxon>
        <taxon>Pseudomonadota</taxon>
        <taxon>Betaproteobacteria</taxon>
        <taxon>Candidatus Accumulibacter</taxon>
    </lineage>
</organism>
<feature type="domain" description="Transposase Tn5 dimerisation" evidence="1">
    <location>
        <begin position="344"/>
        <end position="436"/>
    </location>
</feature>
<reference evidence="3 4" key="1">
    <citation type="submission" date="2019-04" db="EMBL/GenBank/DDBJ databases">
        <title>A novel phosphate-accumulating bacterium identified in bioreactor for phosphate removal from wastewater.</title>
        <authorList>
            <person name="Kotlyarov R.Y."/>
            <person name="Beletsky A.V."/>
            <person name="Kallistova A.Y."/>
            <person name="Dorofeev A.G."/>
            <person name="Nikolaev Y.Y."/>
            <person name="Pimenov N.V."/>
            <person name="Ravin N.V."/>
            <person name="Mardanov A.V."/>
        </authorList>
    </citation>
    <scope>NUCLEOTIDE SEQUENCE [LARGE SCALE GENOMIC DNA]</scope>
    <source>
        <strain evidence="3 4">Bin19</strain>
    </source>
</reference>
<comment type="caution">
    <text evidence="3">The sequence shown here is derived from an EMBL/GenBank/DDBJ whole genome shotgun (WGS) entry which is preliminary data.</text>
</comment>
<dbReference type="InterPro" id="IPR003201">
    <property type="entry name" value="Transposase_Tn5"/>
</dbReference>
<dbReference type="InterPro" id="IPR014737">
    <property type="entry name" value="Transposase_Tn5-like_C"/>
</dbReference>
<dbReference type="InterPro" id="IPR047768">
    <property type="entry name" value="Tn5p-like"/>
</dbReference>
<protein>
    <submittedName>
        <fullName evidence="3">Mobile element protein</fullName>
    </submittedName>
</protein>
<evidence type="ECO:0000259" key="2">
    <source>
        <dbReference type="Pfam" id="PF14706"/>
    </source>
</evidence>
<dbReference type="SUPFAM" id="SSF53098">
    <property type="entry name" value="Ribonuclease H-like"/>
    <property type="match status" value="1"/>
</dbReference>
<dbReference type="RefSeq" id="WP_138679022.1">
    <property type="nucleotide sequence ID" value="NZ_SWAD01000141.1"/>
</dbReference>
<gene>
    <name evidence="3" type="ORF">ACCUM_2625</name>
</gene>
<name>A0A5S4EHV0_9PROT</name>
<dbReference type="Pfam" id="PF14706">
    <property type="entry name" value="Tnp_DNA_bind"/>
    <property type="match status" value="1"/>
</dbReference>
<dbReference type="InterPro" id="IPR014735">
    <property type="entry name" value="Transposase_Tn5-like_N"/>
</dbReference>
<dbReference type="OrthoDB" id="8617434at2"/>
<dbReference type="PANTHER" id="PTHR37319">
    <property type="entry name" value="TRANSPOSASE"/>
    <property type="match status" value="1"/>
</dbReference>
<keyword evidence="4" id="KW-1185">Reference proteome</keyword>
<dbReference type="Gene3D" id="1.10.740.10">
    <property type="entry name" value="Transferase Inhibitor Protein From Tn5, Chain"/>
    <property type="match status" value="1"/>
</dbReference>
<dbReference type="Proteomes" id="UP000306324">
    <property type="component" value="Unassembled WGS sequence"/>
</dbReference>
<dbReference type="InterPro" id="IPR054836">
    <property type="entry name" value="Tn5_transposase"/>
</dbReference>
<proteinExistence type="predicted"/>
<dbReference type="AlphaFoldDB" id="A0A5S4EHV0"/>
<dbReference type="Pfam" id="PF02281">
    <property type="entry name" value="Dimer_Tnp_Tn5"/>
    <property type="match status" value="1"/>
</dbReference>
<dbReference type="Gene3D" id="1.10.246.40">
    <property type="entry name" value="Tn5 transposase, domain 1"/>
    <property type="match status" value="1"/>
</dbReference>
<evidence type="ECO:0000313" key="3">
    <source>
        <dbReference type="EMBL" id="TMQ74874.1"/>
    </source>
</evidence>
<dbReference type="NCBIfam" id="NF033590">
    <property type="entry name" value="transpos_IS4_3"/>
    <property type="match status" value="1"/>
</dbReference>
<evidence type="ECO:0000259" key="1">
    <source>
        <dbReference type="Pfam" id="PF02281"/>
    </source>
</evidence>
<dbReference type="EMBL" id="SWAD01000141">
    <property type="protein sequence ID" value="TMQ74874.1"/>
    <property type="molecule type" value="Genomic_DNA"/>
</dbReference>
<dbReference type="Gene3D" id="3.90.350.10">
    <property type="entry name" value="Transposase Inhibitor Protein From Tn5, Chain A, domain 1"/>
    <property type="match status" value="1"/>
</dbReference>
<feature type="domain" description="Transposase Tn5-like N-terminal" evidence="2">
    <location>
        <begin position="2"/>
        <end position="59"/>
    </location>
</feature>
<accession>A0A5S4EHV0</accession>
<sequence>MGWAAEELKEVDLGDRRLNKRAIALLDTLAAKPTMSIPSACSGWSETIAGYRFLANDEVTWEGILRPHWSCSRTRIACHKVVLMLQDTTELDFNGQSINGLGPLSDEAQRGLYVHPTYAVSTDREPLGVLDAWMWAREPKDANGQRPGIKESTRWVEGYERVAELAAELPDTRLVYVADREPDMIELMARAGDLDTPADWLLRAQHDRALPDGQTLWQTVTSGEELGGISFTLPARHGQKARVVRQQLWARVVDLPHGKNTTIRATCVIAKELDPPAGSTPVEWRLLTNRRAETLAEVVELMDWYRARWEIEILFHILKNGCRIESLQWRTIDGLQRAIALYLIVSWRIAFLMRFGRTCPDLPADLFFDQDEWHAAYLLNKKKPPADPPTLNQVLRLVAMLGGFLARKGDGEPGVKTIWIGLQRVMDCVIGLQFIREADSG</sequence>
<evidence type="ECO:0000313" key="4">
    <source>
        <dbReference type="Proteomes" id="UP000306324"/>
    </source>
</evidence>
<dbReference type="PANTHER" id="PTHR37319:SF1">
    <property type="entry name" value="TRANSPOSASE TN5 DIMERISATION DOMAIN-CONTAINING PROTEIN"/>
    <property type="match status" value="1"/>
</dbReference>
<dbReference type="InterPro" id="IPR038215">
    <property type="entry name" value="TN5-like_N_sf"/>
</dbReference>
<dbReference type="InterPro" id="IPR012337">
    <property type="entry name" value="RNaseH-like_sf"/>
</dbReference>